<evidence type="ECO:0000313" key="2">
    <source>
        <dbReference type="EMBL" id="MCO5399139.1"/>
    </source>
</evidence>
<reference evidence="2" key="2">
    <citation type="journal article" date="2023" name="Front. Microbiol.">
        <title>Ralstonia chuxiongensis sp. nov., Ralstonia mojiangensis sp. nov., and Ralstonia soli sp. nov., isolated from tobacco fields, are three novel species in the family Burkholderiaceae.</title>
        <authorList>
            <person name="Lu C.H."/>
            <person name="Zhang Y.Y."/>
            <person name="Jiang N."/>
            <person name="Chen W."/>
            <person name="Shao X."/>
            <person name="Zhao Z.M."/>
            <person name="Lu W.L."/>
            <person name="Hu X."/>
            <person name="Xi Y.X."/>
            <person name="Zou S.Y."/>
            <person name="Wei Q.J."/>
            <person name="Lin Z.L."/>
            <person name="Gong L."/>
            <person name="Gai X.T."/>
            <person name="Zhang L.Q."/>
            <person name="Li J.Y."/>
            <person name="Jin Y."/>
            <person name="Xia Z.Y."/>
        </authorList>
    </citation>
    <scope>NUCLEOTIDE SEQUENCE</scope>
    <source>
        <strain evidence="2">21MJYT02-11</strain>
    </source>
</reference>
<proteinExistence type="predicted"/>
<comment type="caution">
    <text evidence="2">The sequence shown here is derived from an EMBL/GenBank/DDBJ whole genome shotgun (WGS) entry which is preliminary data.</text>
</comment>
<keyword evidence="1" id="KW-0812">Transmembrane</keyword>
<accession>A0ABT1ALI5</accession>
<organism evidence="2 3">
    <name type="scientific">Ralstonia soli</name>
    <dbReference type="NCBI Taxonomy" id="2953896"/>
    <lineage>
        <taxon>Bacteria</taxon>
        <taxon>Pseudomonadati</taxon>
        <taxon>Pseudomonadota</taxon>
        <taxon>Betaproteobacteria</taxon>
        <taxon>Burkholderiales</taxon>
        <taxon>Burkholderiaceae</taxon>
        <taxon>Ralstonia</taxon>
    </lineage>
</organism>
<keyword evidence="1" id="KW-1133">Transmembrane helix</keyword>
<sequence>MKAHCDFAWPDAIPHRGFHQVRGGYPHKRQEALSEFIHDLRVPRQQQRLREPPLIERNPVLFWQILSALLALAVIVLAGLWLGQR</sequence>
<keyword evidence="1" id="KW-0472">Membrane</keyword>
<evidence type="ECO:0008006" key="4">
    <source>
        <dbReference type="Google" id="ProtNLM"/>
    </source>
</evidence>
<protein>
    <recommendedName>
        <fullName evidence="4">Transmembrane protein</fullName>
    </recommendedName>
</protein>
<evidence type="ECO:0000256" key="1">
    <source>
        <dbReference type="SAM" id="Phobius"/>
    </source>
</evidence>
<reference evidence="2" key="1">
    <citation type="submission" date="2022-06" db="EMBL/GenBank/DDBJ databases">
        <authorList>
            <person name="Lu C.-H."/>
        </authorList>
    </citation>
    <scope>NUCLEOTIDE SEQUENCE</scope>
    <source>
        <strain evidence="2">21MJYT02-11</strain>
    </source>
</reference>
<feature type="transmembrane region" description="Helical" evidence="1">
    <location>
        <begin position="61"/>
        <end position="82"/>
    </location>
</feature>
<keyword evidence="3" id="KW-1185">Reference proteome</keyword>
<dbReference type="Proteomes" id="UP001162811">
    <property type="component" value="Unassembled WGS sequence"/>
</dbReference>
<evidence type="ECO:0000313" key="3">
    <source>
        <dbReference type="Proteomes" id="UP001162811"/>
    </source>
</evidence>
<dbReference type="RefSeq" id="WP_252680855.1">
    <property type="nucleotide sequence ID" value="NZ_JAMXHT010000004.1"/>
</dbReference>
<dbReference type="EMBL" id="JAMXHT010000004">
    <property type="protein sequence ID" value="MCO5399139.1"/>
    <property type="molecule type" value="Genomic_DNA"/>
</dbReference>
<gene>
    <name evidence="2" type="ORF">NG900_13155</name>
</gene>
<name>A0ABT1ALI5_9RALS</name>